<dbReference type="EMBL" id="JAPFFI010000018">
    <property type="protein sequence ID" value="KAJ6349072.1"/>
    <property type="molecule type" value="Genomic_DNA"/>
</dbReference>
<sequence>MVRFSCFNAHIPSHKPKKTAELSVKAMHKSLDDFSQTQAPKTLTKATSLILLKSQTDTVTFDCVRDVTSSVSDEQSWKVDKIEDKMDFKNATGVHQTRFIKKSQSLGSGLCHEGIVHCDSDTEEERDQGFPGDSPDQNGLPRPDGSKDTGRSPTSVHEKDLQLESVQMSEGGDASGNQLPGSPPMIAKSCSFPDMGTFAPTSHGHLVSHSRSLEDLNALNMSWETIPINGDETQRNEKTRKG</sequence>
<feature type="compositionally biased region" description="Basic and acidic residues" evidence="1">
    <location>
        <begin position="144"/>
        <end position="162"/>
    </location>
</feature>
<accession>A0ABQ9AMG4</accession>
<comment type="caution">
    <text evidence="2">The sequence shown here is derived from an EMBL/GenBank/DDBJ whole genome shotgun (WGS) entry which is preliminary data.</text>
</comment>
<gene>
    <name evidence="2" type="ORF">OIU77_006626</name>
</gene>
<evidence type="ECO:0000313" key="3">
    <source>
        <dbReference type="Proteomes" id="UP001141253"/>
    </source>
</evidence>
<proteinExistence type="predicted"/>
<dbReference type="Proteomes" id="UP001141253">
    <property type="component" value="Chromosome 19"/>
</dbReference>
<organism evidence="2 3">
    <name type="scientific">Salix suchowensis</name>
    <dbReference type="NCBI Taxonomy" id="1278906"/>
    <lineage>
        <taxon>Eukaryota</taxon>
        <taxon>Viridiplantae</taxon>
        <taxon>Streptophyta</taxon>
        <taxon>Embryophyta</taxon>
        <taxon>Tracheophyta</taxon>
        <taxon>Spermatophyta</taxon>
        <taxon>Magnoliopsida</taxon>
        <taxon>eudicotyledons</taxon>
        <taxon>Gunneridae</taxon>
        <taxon>Pentapetalae</taxon>
        <taxon>rosids</taxon>
        <taxon>fabids</taxon>
        <taxon>Malpighiales</taxon>
        <taxon>Salicaceae</taxon>
        <taxon>Saliceae</taxon>
        <taxon>Salix</taxon>
    </lineage>
</organism>
<reference evidence="2" key="2">
    <citation type="journal article" date="2023" name="Int. J. Mol. Sci.">
        <title>De Novo Assembly and Annotation of 11 Diverse Shrub Willow (Salix) Genomes Reveals Novel Gene Organization in Sex-Linked Regions.</title>
        <authorList>
            <person name="Hyden B."/>
            <person name="Feng K."/>
            <person name="Yates T.B."/>
            <person name="Jawdy S."/>
            <person name="Cereghino C."/>
            <person name="Smart L.B."/>
            <person name="Muchero W."/>
        </authorList>
    </citation>
    <scope>NUCLEOTIDE SEQUENCE</scope>
    <source>
        <tissue evidence="2">Shoot tip</tissue>
    </source>
</reference>
<evidence type="ECO:0000313" key="2">
    <source>
        <dbReference type="EMBL" id="KAJ6349072.1"/>
    </source>
</evidence>
<feature type="region of interest" description="Disordered" evidence="1">
    <location>
        <begin position="121"/>
        <end position="188"/>
    </location>
</feature>
<name>A0ABQ9AMG4_9ROSI</name>
<reference evidence="2" key="1">
    <citation type="submission" date="2022-10" db="EMBL/GenBank/DDBJ databases">
        <authorList>
            <person name="Hyden B.L."/>
            <person name="Feng K."/>
            <person name="Yates T."/>
            <person name="Jawdy S."/>
            <person name="Smart L.B."/>
            <person name="Muchero W."/>
        </authorList>
    </citation>
    <scope>NUCLEOTIDE SEQUENCE</scope>
    <source>
        <tissue evidence="2">Shoot tip</tissue>
    </source>
</reference>
<protein>
    <submittedName>
        <fullName evidence="2">Uncharacterized protein</fullName>
    </submittedName>
</protein>
<evidence type="ECO:0000256" key="1">
    <source>
        <dbReference type="SAM" id="MobiDB-lite"/>
    </source>
</evidence>
<keyword evidence="3" id="KW-1185">Reference proteome</keyword>